<dbReference type="SUPFAM" id="SSF103515">
    <property type="entry name" value="Autotransporter"/>
    <property type="match status" value="1"/>
</dbReference>
<dbReference type="Pfam" id="PF12951">
    <property type="entry name" value="PATR"/>
    <property type="match status" value="2"/>
</dbReference>
<organism evidence="4 5">
    <name type="scientific">Methylobacterium organophilum</name>
    <dbReference type="NCBI Taxonomy" id="410"/>
    <lineage>
        <taxon>Bacteria</taxon>
        <taxon>Pseudomonadati</taxon>
        <taxon>Pseudomonadota</taxon>
        <taxon>Alphaproteobacteria</taxon>
        <taxon>Hyphomicrobiales</taxon>
        <taxon>Methylobacteriaceae</taxon>
        <taxon>Methylobacterium</taxon>
    </lineage>
</organism>
<evidence type="ECO:0000313" key="5">
    <source>
        <dbReference type="Proteomes" id="UP001055156"/>
    </source>
</evidence>
<dbReference type="NCBIfam" id="TIGR01414">
    <property type="entry name" value="autotrans_barl"/>
    <property type="match status" value="1"/>
</dbReference>
<reference evidence="4" key="1">
    <citation type="journal article" date="2021" name="Front. Microbiol.">
        <title>Comprehensive Comparative Genomics and Phenotyping of Methylobacterium Species.</title>
        <authorList>
            <person name="Alessa O."/>
            <person name="Ogura Y."/>
            <person name="Fujitani Y."/>
            <person name="Takami H."/>
            <person name="Hayashi T."/>
            <person name="Sahin N."/>
            <person name="Tani A."/>
        </authorList>
    </citation>
    <scope>NUCLEOTIDE SEQUENCE</scope>
    <source>
        <strain evidence="4">NBRC 15689</strain>
    </source>
</reference>
<dbReference type="Proteomes" id="UP001055156">
    <property type="component" value="Unassembled WGS sequence"/>
</dbReference>
<feature type="signal peptide" evidence="2">
    <location>
        <begin position="1"/>
        <end position="22"/>
    </location>
</feature>
<proteinExistence type="predicted"/>
<dbReference type="EMBL" id="BPQV01000006">
    <property type="protein sequence ID" value="GJE27686.1"/>
    <property type="molecule type" value="Genomic_DNA"/>
</dbReference>
<keyword evidence="5" id="KW-1185">Reference proteome</keyword>
<feature type="chain" id="PRO_5047282525" description="Autotransporter domain-containing protein" evidence="2">
    <location>
        <begin position="23"/>
        <end position="1215"/>
    </location>
</feature>
<reference evidence="4" key="2">
    <citation type="submission" date="2021-08" db="EMBL/GenBank/DDBJ databases">
        <authorList>
            <person name="Tani A."/>
            <person name="Ola A."/>
            <person name="Ogura Y."/>
            <person name="Katsura K."/>
            <person name="Hayashi T."/>
        </authorList>
    </citation>
    <scope>NUCLEOTIDE SEQUENCE</scope>
    <source>
        <strain evidence="4">NBRC 15689</strain>
    </source>
</reference>
<dbReference type="InterPro" id="IPR006315">
    <property type="entry name" value="OM_autotransptr_brl_dom"/>
</dbReference>
<dbReference type="PROSITE" id="PS51208">
    <property type="entry name" value="AUTOTRANSPORTER"/>
    <property type="match status" value="1"/>
</dbReference>
<dbReference type="InterPro" id="IPR036709">
    <property type="entry name" value="Autotransporte_beta_dom_sf"/>
</dbReference>
<evidence type="ECO:0000256" key="1">
    <source>
        <dbReference type="ARBA" id="ARBA00022729"/>
    </source>
</evidence>
<comment type="caution">
    <text evidence="4">The sequence shown here is derived from an EMBL/GenBank/DDBJ whole genome shotgun (WGS) entry which is preliminary data.</text>
</comment>
<dbReference type="Gene3D" id="1.20.144.10">
    <property type="entry name" value="Phosphatidic acid phosphatase type 2/haloperoxidase"/>
    <property type="match status" value="1"/>
</dbReference>
<dbReference type="SUPFAM" id="SSF48317">
    <property type="entry name" value="Acid phosphatase/Vanadium-dependent haloperoxidase"/>
    <property type="match status" value="1"/>
</dbReference>
<name>A0ABQ4T9F3_METOR</name>
<gene>
    <name evidence="4" type="ORF">LKMONMHP_2547</name>
</gene>
<accession>A0ABQ4T9F3</accession>
<dbReference type="Gene3D" id="2.40.128.130">
    <property type="entry name" value="Autotransporter beta-domain"/>
    <property type="match status" value="1"/>
</dbReference>
<evidence type="ECO:0000313" key="4">
    <source>
        <dbReference type="EMBL" id="GJE27686.1"/>
    </source>
</evidence>
<dbReference type="InterPro" id="IPR000326">
    <property type="entry name" value="PAP2/HPO"/>
</dbReference>
<keyword evidence="1 2" id="KW-0732">Signal</keyword>
<protein>
    <recommendedName>
        <fullName evidence="3">Autotransporter domain-containing protein</fullName>
    </recommendedName>
</protein>
<dbReference type="SUPFAM" id="SSF51126">
    <property type="entry name" value="Pectin lyase-like"/>
    <property type="match status" value="1"/>
</dbReference>
<evidence type="ECO:0000259" key="3">
    <source>
        <dbReference type="PROSITE" id="PS51208"/>
    </source>
</evidence>
<dbReference type="InterPro" id="IPR012332">
    <property type="entry name" value="Autotransporter_pectin_lyase_C"/>
</dbReference>
<dbReference type="NCBIfam" id="TIGR02601">
    <property type="entry name" value="autotrns_rpt"/>
    <property type="match status" value="2"/>
</dbReference>
<dbReference type="SMART" id="SM00869">
    <property type="entry name" value="Autotransporter"/>
    <property type="match status" value="1"/>
</dbReference>
<feature type="domain" description="Autotransporter" evidence="3">
    <location>
        <begin position="919"/>
        <end position="1215"/>
    </location>
</feature>
<dbReference type="InterPro" id="IPR036938">
    <property type="entry name" value="PAP2/HPO_sf"/>
</dbReference>
<sequence>MTKKFISLLLASTGMIPIGALAQQVPTAPGIGFANSTSVNPGTVIPRLLDAYVGLMAGNPAVLTQNYQTVIAMTQGRTADQTLAAIHDDRTGQAYSILNGLGPLTSAYLTGAGASFTGTKPNALTPTTYATTKLSDYAANLNAGSDANGGSTTFGNGSATPLAAAVAFIDNTVRANASTEPSKRVFGRYQGANPAIDPLDSRFNTYNAATNRRGLSAADTAGMVVPGYLSNFTVPAVYGTTERWVKGFTVTQAMIDANGGRPLTAPNVGSYDSTGAFTPTTFGVGDYVPGIGTSPRPFRVSTSVAVPTLLNPRVNGTNAYADGGFPSGHTNSGYLQALGVGFLVPQRWQEMLTRASELGNNRILAGMHSPLDVMGGRMQATAIAATNIYAALYDDQGNRVDWTNPANTKAYAVYQAYQQTQAYLAASCGAVSVNACLANAAASGAADAFGDAARNKADYTARLTYGFQPVGPSAPMTAAEVPVQAPVLLLTRFPYLTDAQRREVLATTGLPSGYPLLSGNTYDGWGRLNLYAAMDGYGAFNGTVTVTMDAAQGGYSALDTWKNDISGSGGLTKAGSGTLILTGRNSYAGGTAVAGGTLVGSATSFGSGAIVDNASLILDQAGDAAMANPISGTGSLTKIGAGTLSLTGTSTFTGATGVAQGRLAVNGSLAGSLVTVGSGASLGGTGTVGGVVATSGATVAPGNSIGTLNVAGAVTFAAGSVYGVEANASGQSDRIAATGSATLNGGTVQVTAAGGTYDPRTRYTILTAAGGVTGQFANVTANLAFLYPTLTYSADAVALNLTRNDIAFSTIAQNRNQAGVADAIQAGGPNTAPFQRTVGLTASEAQAAFQALSGDVHGSTVSTSYATAFFVREAILDRLRWGATPGTAEGLNYGSLPATYTADLPGRAAPVVAMPARLLDPRVFGLWGQGFGSFGTARSDGNAAGFDRQISGFALGADVRLENGIKLGVVGGYTTASLDTTGRLQSGTIEGAYGGVYGGYEVGPVSLRLGATYADDGIRTRRTVAVAGLSDSASARAGGATIQGFGEIGYRFFLGAEGPAPLLSKDGPVPVQAGASYIEPFVGGSYVAIGRDRFVETGGVAALTGFARDYDVGAVTAGLRGQTALGFEAGAPLSAHGLVGYRRAFGDVVPAALLSFGNGPTFLSAGIPIARDALVAEAGLDLRVAPNATLGVAYTGQVGDRIQDHAVKGNFTWQF</sequence>
<dbReference type="Pfam" id="PF03797">
    <property type="entry name" value="Autotransporter"/>
    <property type="match status" value="1"/>
</dbReference>
<evidence type="ECO:0000256" key="2">
    <source>
        <dbReference type="SAM" id="SignalP"/>
    </source>
</evidence>
<dbReference type="InterPro" id="IPR005546">
    <property type="entry name" value="Autotransporte_beta"/>
</dbReference>
<dbReference type="InterPro" id="IPR011050">
    <property type="entry name" value="Pectin_lyase_fold/virulence"/>
</dbReference>
<dbReference type="Pfam" id="PF01569">
    <property type="entry name" value="PAP2"/>
    <property type="match status" value="1"/>
</dbReference>
<dbReference type="Gene3D" id="2.160.20.20">
    <property type="match status" value="1"/>
</dbReference>
<dbReference type="InterPro" id="IPR013425">
    <property type="entry name" value="Autotrns_rpt"/>
</dbReference>